<name>A0A8C7AWI4_NEOVI</name>
<reference evidence="1" key="2">
    <citation type="submission" date="2025-09" db="UniProtKB">
        <authorList>
            <consortium name="Ensembl"/>
        </authorList>
    </citation>
    <scope>IDENTIFICATION</scope>
</reference>
<organism evidence="1 2">
    <name type="scientific">Neovison vison</name>
    <name type="common">American mink</name>
    <name type="synonym">Mustela vison</name>
    <dbReference type="NCBI Taxonomy" id="452646"/>
    <lineage>
        <taxon>Eukaryota</taxon>
        <taxon>Metazoa</taxon>
        <taxon>Chordata</taxon>
        <taxon>Craniata</taxon>
        <taxon>Vertebrata</taxon>
        <taxon>Euteleostomi</taxon>
        <taxon>Mammalia</taxon>
        <taxon>Eutheria</taxon>
        <taxon>Laurasiatheria</taxon>
        <taxon>Carnivora</taxon>
        <taxon>Caniformia</taxon>
        <taxon>Musteloidea</taxon>
        <taxon>Mustelidae</taxon>
        <taxon>Mustelinae</taxon>
        <taxon>Neogale</taxon>
    </lineage>
</organism>
<reference evidence="1" key="1">
    <citation type="submission" date="2025-08" db="UniProtKB">
        <authorList>
            <consortium name="Ensembl"/>
        </authorList>
    </citation>
    <scope>IDENTIFICATION</scope>
</reference>
<dbReference type="AlphaFoldDB" id="A0A8C7AWI4"/>
<dbReference type="Ensembl" id="ENSNVIT00000017411.1">
    <property type="protein sequence ID" value="ENSNVIP00000014929.1"/>
    <property type="gene ID" value="ENSNVIG00000011690.1"/>
</dbReference>
<accession>A0A8C7AWI4</accession>
<evidence type="ECO:0000313" key="1">
    <source>
        <dbReference type="Ensembl" id="ENSNVIP00000014929.1"/>
    </source>
</evidence>
<sequence>ELSLVYRQNFKSCYLCRLFITLLFHCSTRLEHGLCFRLIKYFHLNPDLDVVLTSELGLEYDSVAYLVPYCFKAAGHVIVDEVDLVLAHFLRKESIR</sequence>
<evidence type="ECO:0000313" key="2">
    <source>
        <dbReference type="Proteomes" id="UP000694425"/>
    </source>
</evidence>
<keyword evidence="2" id="KW-1185">Reference proteome</keyword>
<proteinExistence type="predicted"/>
<protein>
    <submittedName>
        <fullName evidence="1">Uncharacterized protein</fullName>
    </submittedName>
</protein>
<dbReference type="Proteomes" id="UP000694425">
    <property type="component" value="Unplaced"/>
</dbReference>